<dbReference type="SMART" id="SM00443">
    <property type="entry name" value="G_patch"/>
    <property type="match status" value="1"/>
</dbReference>
<dbReference type="EMBL" id="JASBNA010000066">
    <property type="protein sequence ID" value="KAK7678820.1"/>
    <property type="molecule type" value="Genomic_DNA"/>
</dbReference>
<evidence type="ECO:0000313" key="4">
    <source>
        <dbReference type="Proteomes" id="UP001385951"/>
    </source>
</evidence>
<keyword evidence="4" id="KW-1185">Reference proteome</keyword>
<evidence type="ECO:0000313" key="3">
    <source>
        <dbReference type="EMBL" id="KAK7678820.1"/>
    </source>
</evidence>
<dbReference type="AlphaFoldDB" id="A0AAW0FQ26"/>
<reference evidence="3 4" key="1">
    <citation type="submission" date="2022-09" db="EMBL/GenBank/DDBJ databases">
        <authorList>
            <person name="Palmer J.M."/>
        </authorList>
    </citation>
    <scope>NUCLEOTIDE SEQUENCE [LARGE SCALE GENOMIC DNA]</scope>
    <source>
        <strain evidence="3 4">DSM 7382</strain>
    </source>
</reference>
<dbReference type="Pfam" id="PF01585">
    <property type="entry name" value="G-patch"/>
    <property type="match status" value="1"/>
</dbReference>
<name>A0AAW0FQ26_9APHY</name>
<protein>
    <recommendedName>
        <fullName evidence="2">G-patch domain-containing protein</fullName>
    </recommendedName>
</protein>
<dbReference type="Proteomes" id="UP001385951">
    <property type="component" value="Unassembled WGS sequence"/>
</dbReference>
<dbReference type="PANTHER" id="PTHR21032:SF0">
    <property type="entry name" value="G PATCH DOMAIN-CONTAINING PROTEIN 11"/>
    <property type="match status" value="1"/>
</dbReference>
<gene>
    <name evidence="3" type="ORF">QCA50_018119</name>
</gene>
<feature type="region of interest" description="Disordered" evidence="1">
    <location>
        <begin position="1"/>
        <end position="68"/>
    </location>
</feature>
<dbReference type="PANTHER" id="PTHR21032">
    <property type="entry name" value="G PATCH DOMAIN-CONTAINING PROTEIN 11"/>
    <property type="match status" value="1"/>
</dbReference>
<evidence type="ECO:0000259" key="2">
    <source>
        <dbReference type="PROSITE" id="PS50174"/>
    </source>
</evidence>
<comment type="caution">
    <text evidence="3">The sequence shown here is derived from an EMBL/GenBank/DDBJ whole genome shotgun (WGS) entry which is preliminary data.</text>
</comment>
<evidence type="ECO:0000256" key="1">
    <source>
        <dbReference type="SAM" id="MobiDB-lite"/>
    </source>
</evidence>
<dbReference type="InterPro" id="IPR000467">
    <property type="entry name" value="G_patch_dom"/>
</dbReference>
<organism evidence="3 4">
    <name type="scientific">Cerrena zonata</name>
    <dbReference type="NCBI Taxonomy" id="2478898"/>
    <lineage>
        <taxon>Eukaryota</taxon>
        <taxon>Fungi</taxon>
        <taxon>Dikarya</taxon>
        <taxon>Basidiomycota</taxon>
        <taxon>Agaricomycotina</taxon>
        <taxon>Agaricomycetes</taxon>
        <taxon>Polyporales</taxon>
        <taxon>Cerrenaceae</taxon>
        <taxon>Cerrena</taxon>
    </lineage>
</organism>
<dbReference type="PROSITE" id="PS50174">
    <property type="entry name" value="G_PATCH"/>
    <property type="match status" value="1"/>
</dbReference>
<dbReference type="GO" id="GO:0000776">
    <property type="term" value="C:kinetochore"/>
    <property type="evidence" value="ECO:0007669"/>
    <property type="project" value="TreeGrafter"/>
</dbReference>
<dbReference type="SMART" id="SM01173">
    <property type="entry name" value="DUF4187"/>
    <property type="match status" value="1"/>
</dbReference>
<accession>A0AAW0FQ26</accession>
<dbReference type="GO" id="GO:0003676">
    <property type="term" value="F:nucleic acid binding"/>
    <property type="evidence" value="ECO:0007669"/>
    <property type="project" value="InterPro"/>
</dbReference>
<feature type="compositionally biased region" description="Basic and acidic residues" evidence="1">
    <location>
        <begin position="46"/>
        <end position="65"/>
    </location>
</feature>
<sequence>MSSLDEELPPKKKVKPLKLPSFPSREEVSKPVSDSSNSEIDYQAFELKEDEHDKEHEDESGDESHLSISLFQRNPSSIGLSMMKKMGFQEGQSLGNKSSEAIREPIKVENKIDRIGIGGKVKHPRDFVPVQANSEQYRDRIKICFQYSGDVENYLDNNENFDPGDVNILWREFAIEILEADLKRRNNKRTLVFDTENNENPQQVKEQRRLENANNEELKDWKSLDNSEKLEKLLIYCRGFNYCVFCGCFYNDEDDLQSNCPGVLEEEHEGI</sequence>
<dbReference type="InterPro" id="IPR025239">
    <property type="entry name" value="DUF4187"/>
</dbReference>
<dbReference type="Pfam" id="PF13821">
    <property type="entry name" value="DUF4187"/>
    <property type="match status" value="1"/>
</dbReference>
<dbReference type="InterPro" id="IPR039249">
    <property type="entry name" value="GPATCH11"/>
</dbReference>
<feature type="domain" description="G-patch" evidence="2">
    <location>
        <begin position="75"/>
        <end position="122"/>
    </location>
</feature>
<proteinExistence type="predicted"/>